<protein>
    <submittedName>
        <fullName evidence="3">Uncharacterized protein</fullName>
    </submittedName>
</protein>
<dbReference type="AlphaFoldDB" id="A0AAF3EX10"/>
<evidence type="ECO:0000313" key="2">
    <source>
        <dbReference type="Proteomes" id="UP000887575"/>
    </source>
</evidence>
<feature type="region of interest" description="Disordered" evidence="1">
    <location>
        <begin position="373"/>
        <end position="411"/>
    </location>
</feature>
<feature type="compositionally biased region" description="Polar residues" evidence="1">
    <location>
        <begin position="1"/>
        <end position="12"/>
    </location>
</feature>
<dbReference type="WBParaSite" id="MBELARI_LOCUS18735">
    <property type="protein sequence ID" value="MBELARI_LOCUS18735"/>
    <property type="gene ID" value="MBELARI_LOCUS18735"/>
</dbReference>
<feature type="compositionally biased region" description="Polar residues" evidence="1">
    <location>
        <begin position="22"/>
        <end position="38"/>
    </location>
</feature>
<feature type="region of interest" description="Disordered" evidence="1">
    <location>
        <begin position="297"/>
        <end position="338"/>
    </location>
</feature>
<evidence type="ECO:0000313" key="3">
    <source>
        <dbReference type="WBParaSite" id="MBELARI_LOCUS18735"/>
    </source>
</evidence>
<feature type="region of interest" description="Disordered" evidence="1">
    <location>
        <begin position="1"/>
        <end position="93"/>
    </location>
</feature>
<dbReference type="Proteomes" id="UP000887575">
    <property type="component" value="Unassembled WGS sequence"/>
</dbReference>
<organism evidence="2 3">
    <name type="scientific">Mesorhabditis belari</name>
    <dbReference type="NCBI Taxonomy" id="2138241"/>
    <lineage>
        <taxon>Eukaryota</taxon>
        <taxon>Metazoa</taxon>
        <taxon>Ecdysozoa</taxon>
        <taxon>Nematoda</taxon>
        <taxon>Chromadorea</taxon>
        <taxon>Rhabditida</taxon>
        <taxon>Rhabditina</taxon>
        <taxon>Rhabditomorpha</taxon>
        <taxon>Rhabditoidea</taxon>
        <taxon>Rhabditidae</taxon>
        <taxon>Mesorhabditinae</taxon>
        <taxon>Mesorhabditis</taxon>
    </lineage>
</organism>
<name>A0AAF3EX10_9BILA</name>
<keyword evidence="2" id="KW-1185">Reference proteome</keyword>
<evidence type="ECO:0000256" key="1">
    <source>
        <dbReference type="SAM" id="MobiDB-lite"/>
    </source>
</evidence>
<feature type="compositionally biased region" description="Polar residues" evidence="1">
    <location>
        <begin position="65"/>
        <end position="92"/>
    </location>
</feature>
<reference evidence="3" key="1">
    <citation type="submission" date="2024-02" db="UniProtKB">
        <authorList>
            <consortium name="WormBaseParasite"/>
        </authorList>
    </citation>
    <scope>IDENTIFICATION</scope>
</reference>
<sequence>MSDQRSNQNHPQPTVFRDGNGRQLTPSQLREQFASNQPTHPPVNPAASQINYLGNFSAQPDPAPTSANLSNVSNSNQPYQVQASPQQNSQPAFWSGSVIDAGRAPAEQLPYGTIENSSCSQQSYQHYPNELCDSLSCEPRCPRCLDKKLLKFWNGFGVQNGPLSFYSEKIVYFELIKSTCTISLILKTVPIRSYLNYLTENDQDHHMTSFSTQISPEEQDELNRKVYDFDDACERKLVYQRPTWFYRHPNYWAEIIGFEQIRNDDEQIRIHLTLRPSTPSQLIPVDFLTAAMNTENKNQPEISDEGFHSNTRPDWWDQIGEMGPSSKRPRTSSSDENRTQVLNSSLGVYDYDLPHPKSITKVGGLRDRPLVTQQLVPSQRETNHTMDVGEPSSSHTGASQPPVVDKDRPNPLVRDGEELLLEWEVEVFISKDFVALLLDLCECPEKVEDLDEAKIKELLKPIWPPPPKDLYEYRQGNRMLKYNERSPFLDINNNDAASLKIGAKRNAKWVKLLRVCLKKNGNAREERRAFWYELVYKVNNLRDGHRKKKEDDEKEKKIAVLLMKAGGLLKEIGTAIQANGSIDQYDWDNLLEQFDAIQPADPQPVSERFYRDDN</sequence>
<accession>A0AAF3EX10</accession>
<feature type="compositionally biased region" description="Polar residues" evidence="1">
    <location>
        <begin position="46"/>
        <end position="58"/>
    </location>
</feature>
<proteinExistence type="predicted"/>